<name>A0A9D6YXV9_UNCSA</name>
<dbReference type="Gene3D" id="3.40.449.10">
    <property type="entry name" value="Phosphoenolpyruvate Carboxykinase, domain 1"/>
    <property type="match status" value="1"/>
</dbReference>
<dbReference type="SUPFAM" id="SSF53795">
    <property type="entry name" value="PEP carboxykinase-like"/>
    <property type="match status" value="1"/>
</dbReference>
<dbReference type="EC" id="4.1.1.32" evidence="11"/>
<evidence type="ECO:0000256" key="8">
    <source>
        <dbReference type="ARBA" id="ARBA00023134"/>
    </source>
</evidence>
<feature type="binding site" evidence="11">
    <location>
        <position position="227"/>
    </location>
    <ligand>
        <name>Mn(2+)</name>
        <dbReference type="ChEBI" id="CHEBI:29035"/>
    </ligand>
</feature>
<evidence type="ECO:0000256" key="10">
    <source>
        <dbReference type="ARBA" id="ARBA00023239"/>
    </source>
</evidence>
<dbReference type="GO" id="GO:0004613">
    <property type="term" value="F:phosphoenolpyruvate carboxykinase (GTP) activity"/>
    <property type="evidence" value="ECO:0007669"/>
    <property type="project" value="UniProtKB-UniRule"/>
</dbReference>
<dbReference type="GO" id="GO:0019543">
    <property type="term" value="P:propionate catabolic process"/>
    <property type="evidence" value="ECO:0007669"/>
    <property type="project" value="TreeGrafter"/>
</dbReference>
<comment type="subcellular location">
    <subcellularLocation>
        <location evidence="11">Cytoplasm</location>
    </subcellularLocation>
</comment>
<comment type="catalytic activity">
    <reaction evidence="11">
        <text>oxaloacetate + GTP = phosphoenolpyruvate + GDP + CO2</text>
        <dbReference type="Rhea" id="RHEA:10388"/>
        <dbReference type="ChEBI" id="CHEBI:16452"/>
        <dbReference type="ChEBI" id="CHEBI:16526"/>
        <dbReference type="ChEBI" id="CHEBI:37565"/>
        <dbReference type="ChEBI" id="CHEBI:58189"/>
        <dbReference type="ChEBI" id="CHEBI:58702"/>
        <dbReference type="EC" id="4.1.1.32"/>
    </reaction>
</comment>
<evidence type="ECO:0000256" key="9">
    <source>
        <dbReference type="ARBA" id="ARBA00023211"/>
    </source>
</evidence>
<dbReference type="GO" id="GO:0006107">
    <property type="term" value="P:oxaloacetate metabolic process"/>
    <property type="evidence" value="ECO:0007669"/>
    <property type="project" value="TreeGrafter"/>
</dbReference>
<comment type="cofactor">
    <cofactor evidence="11">
        <name>Mn(2+)</name>
        <dbReference type="ChEBI" id="CHEBI:29035"/>
    </cofactor>
    <text evidence="11">Binds 1 Mn(2+) ion per subunit.</text>
</comment>
<dbReference type="InterPro" id="IPR008210">
    <property type="entry name" value="PEP_carboxykinase_N"/>
</dbReference>
<comment type="subunit">
    <text evidence="3 11">Monomer.</text>
</comment>
<keyword evidence="5 11" id="KW-0479">Metal-binding</keyword>
<dbReference type="CDD" id="cd00819">
    <property type="entry name" value="PEPCK_GTP"/>
    <property type="match status" value="1"/>
</dbReference>
<evidence type="ECO:0000256" key="7">
    <source>
        <dbReference type="ARBA" id="ARBA00022793"/>
    </source>
</evidence>
<evidence type="ECO:0000256" key="4">
    <source>
        <dbReference type="ARBA" id="ARBA00022432"/>
    </source>
</evidence>
<proteinExistence type="inferred from homology"/>
<dbReference type="InterPro" id="IPR013035">
    <property type="entry name" value="PEP_carboxykinase_C"/>
</dbReference>
<keyword evidence="9 11" id="KW-0464">Manganese</keyword>
<dbReference type="GO" id="GO:0046327">
    <property type="term" value="P:glycerol biosynthetic process from pyruvate"/>
    <property type="evidence" value="ECO:0007669"/>
    <property type="project" value="TreeGrafter"/>
</dbReference>
<dbReference type="GO" id="GO:0033993">
    <property type="term" value="P:response to lipid"/>
    <property type="evidence" value="ECO:0007669"/>
    <property type="project" value="TreeGrafter"/>
</dbReference>
<dbReference type="FunFam" id="3.40.449.10:FF:000005">
    <property type="entry name" value="Phosphoenolpyruvate carboxykinase [GTP]"/>
    <property type="match status" value="1"/>
</dbReference>
<dbReference type="Gene3D" id="2.170.8.10">
    <property type="entry name" value="Phosphoenolpyruvate Carboxykinase, domain 2"/>
    <property type="match status" value="1"/>
</dbReference>
<keyword evidence="8 11" id="KW-0342">GTP-binding</keyword>
<comment type="function">
    <text evidence="11">Catalyzes the conversion of oxaloacetate (OAA) to phosphoenolpyruvate (PEP), the rate-limiting step in the metabolic pathway that produces glucose from lactate and other precursors derived from the citric acid cycle.</text>
</comment>
<evidence type="ECO:0000256" key="5">
    <source>
        <dbReference type="ARBA" id="ARBA00022723"/>
    </source>
</evidence>
<feature type="binding site" evidence="11">
    <location>
        <position position="207"/>
    </location>
    <ligand>
        <name>Mn(2+)</name>
        <dbReference type="ChEBI" id="CHEBI:29035"/>
    </ligand>
</feature>
<dbReference type="GO" id="GO:0071333">
    <property type="term" value="P:cellular response to glucose stimulus"/>
    <property type="evidence" value="ECO:0007669"/>
    <property type="project" value="TreeGrafter"/>
</dbReference>
<organism evidence="14 15">
    <name type="scientific">Candidatus Saganbacteria bacterium</name>
    <dbReference type="NCBI Taxonomy" id="2575572"/>
    <lineage>
        <taxon>Bacteria</taxon>
        <taxon>Bacillati</taxon>
        <taxon>Saganbacteria</taxon>
    </lineage>
</organism>
<feature type="binding site" evidence="11">
    <location>
        <position position="69"/>
    </location>
    <ligand>
        <name>substrate</name>
    </ligand>
</feature>
<evidence type="ECO:0000256" key="2">
    <source>
        <dbReference type="ARBA" id="ARBA00005796"/>
    </source>
</evidence>
<dbReference type="InterPro" id="IPR008209">
    <property type="entry name" value="PEP_carboxykinase_GTP"/>
</dbReference>
<dbReference type="Pfam" id="PF17297">
    <property type="entry name" value="PEPCK_N"/>
    <property type="match status" value="1"/>
</dbReference>
<dbReference type="HAMAP" id="MF_00452">
    <property type="entry name" value="PEPCK_GTP"/>
    <property type="match status" value="1"/>
</dbReference>
<dbReference type="EMBL" id="JACRKR010000141">
    <property type="protein sequence ID" value="MBI5078950.1"/>
    <property type="molecule type" value="Genomic_DNA"/>
</dbReference>
<accession>A0A9D6YXV9</accession>
<dbReference type="InterPro" id="IPR035078">
    <property type="entry name" value="PEP_carboxykinase_GTP_N"/>
</dbReference>
<dbReference type="GO" id="GO:0030145">
    <property type="term" value="F:manganese ion binding"/>
    <property type="evidence" value="ECO:0007669"/>
    <property type="project" value="UniProtKB-UniRule"/>
</dbReference>
<evidence type="ECO:0000259" key="13">
    <source>
        <dbReference type="Pfam" id="PF17297"/>
    </source>
</evidence>
<feature type="domain" description="Phosphoenolpyruvate carboxykinase GTP-utilising N-terminal" evidence="13">
    <location>
        <begin position="9"/>
        <end position="219"/>
    </location>
</feature>
<comment type="pathway">
    <text evidence="1 11">Carbohydrate biosynthesis; gluconeogenesis.</text>
</comment>
<reference evidence="14" key="1">
    <citation type="submission" date="2020-07" db="EMBL/GenBank/DDBJ databases">
        <title>Huge and variable diversity of episymbiotic CPR bacteria and DPANN archaea in groundwater ecosystems.</title>
        <authorList>
            <person name="He C.Y."/>
            <person name="Keren R."/>
            <person name="Whittaker M."/>
            <person name="Farag I.F."/>
            <person name="Doudna J."/>
            <person name="Cate J.H.D."/>
            <person name="Banfield J.F."/>
        </authorList>
    </citation>
    <scope>NUCLEOTIDE SEQUENCE</scope>
    <source>
        <strain evidence="14">NC_groundwater_1860_Pr3_B-0.1um_51_7</strain>
    </source>
</reference>
<dbReference type="GO" id="GO:0042594">
    <property type="term" value="P:response to starvation"/>
    <property type="evidence" value="ECO:0007669"/>
    <property type="project" value="TreeGrafter"/>
</dbReference>
<feature type="binding site" evidence="11">
    <location>
        <position position="376"/>
    </location>
    <ligand>
        <name>GTP</name>
        <dbReference type="ChEBI" id="CHEBI:37565"/>
    </ligand>
</feature>
<dbReference type="InterPro" id="IPR018091">
    <property type="entry name" value="PEP_carboxykin_GTP_CS"/>
</dbReference>
<dbReference type="AlphaFoldDB" id="A0A9D6YXV9"/>
<keyword evidence="11" id="KW-0963">Cytoplasm</keyword>
<dbReference type="GO" id="GO:0005525">
    <property type="term" value="F:GTP binding"/>
    <property type="evidence" value="ECO:0007669"/>
    <property type="project" value="UniProtKB-UniRule"/>
</dbReference>
<feature type="binding site" evidence="11">
    <location>
        <begin position="250"/>
        <end position="255"/>
    </location>
    <ligand>
        <name>GTP</name>
        <dbReference type="ChEBI" id="CHEBI:37565"/>
    </ligand>
</feature>
<dbReference type="NCBIfam" id="NF003253">
    <property type="entry name" value="PRK04210.1"/>
    <property type="match status" value="1"/>
</dbReference>
<feature type="binding site" evidence="11">
    <location>
        <position position="407"/>
    </location>
    <ligand>
        <name>GTP</name>
        <dbReference type="ChEBI" id="CHEBI:37565"/>
    </ligand>
</feature>
<dbReference type="PANTHER" id="PTHR11561:SF0">
    <property type="entry name" value="PHOSPHOENOLPYRUVATE CARBOXYKINASE [GTP]-RELATED"/>
    <property type="match status" value="1"/>
</dbReference>
<dbReference type="Proteomes" id="UP000808761">
    <property type="component" value="Unassembled WGS sequence"/>
</dbReference>
<keyword evidence="4 11" id="KW-0312">Gluconeogenesis</keyword>
<dbReference type="Pfam" id="PF00821">
    <property type="entry name" value="PEPCK_GTP"/>
    <property type="match status" value="1"/>
</dbReference>
<gene>
    <name evidence="11" type="primary">pckG</name>
    <name evidence="14" type="ORF">HZB08_02905</name>
</gene>
<dbReference type="PIRSF" id="PIRSF001348">
    <property type="entry name" value="PEP_carboxykinase_GTP"/>
    <property type="match status" value="1"/>
</dbReference>
<keyword evidence="7 11" id="KW-0210">Decarboxylase</keyword>
<keyword evidence="10 11" id="KW-0456">Lyase</keyword>
<dbReference type="SUPFAM" id="SSF68923">
    <property type="entry name" value="PEP carboxykinase N-terminal domain"/>
    <property type="match status" value="1"/>
</dbReference>
<keyword evidence="6 11" id="KW-0547">Nucleotide-binding</keyword>
<evidence type="ECO:0000256" key="3">
    <source>
        <dbReference type="ARBA" id="ARBA00011245"/>
    </source>
</evidence>
<feature type="domain" description="Phosphoenolpyruvate carboxykinase C-terminal P-loop" evidence="12">
    <location>
        <begin position="223"/>
        <end position="589"/>
    </location>
</feature>
<dbReference type="GO" id="GO:0005829">
    <property type="term" value="C:cytosol"/>
    <property type="evidence" value="ECO:0007669"/>
    <property type="project" value="TreeGrafter"/>
</dbReference>
<sequence length="592" mass="67519">MTKHKELNKWVRECAELCKPDKIVWCDGSEEEKIRLEKEAFRTGELIRLNQKKLPGCVYHRTALNDVARTEHLTYICTKSKREAGPNNNWMPPEEGYRRAGEIFKNSMRGRSMFVIPFSMGPVGSPFSKIGIQLTDSIYVVLNMRIMSRMGKTVLDLLEKTKGSFTKCLHSKAELDINRRLILHFPEDNAIWSVGSGYGGNALLGKKCLSLRLGSYLGRHEGWMAEHMLIMGIESPSGYIGYIAAAFPSACGKTNLAMLLPPEGLKRKGYRIWTVGDDIAWMRIDTDGKLWAINPEYGFFGVAPGTNSKTNPNLIQAIQKNTIYTNVLLKKDKTVWWEGDDPPVPQSGINWEGKPWTPGQADENREPVLGAHPNARFTTPILQVSSITNRLEHHHGVPISAIIFGGRRARLAPLVYEAFNWQHGVFVGATMASERTAAQFGKVGEVRRDPMAMLPFCGYDMGGYFRHWLEMGKKMTPPPKIFHVNWFRKDDEDNFLWPGFGENLRVLEWIISRCKGEVDAVESSIGYVPHENDIDMTGLRIPHSAMRKLFVVNRKDWIQETEGIKEFFKKFDRDMPREMWRELRALEKRLGK</sequence>
<evidence type="ECO:0000256" key="6">
    <source>
        <dbReference type="ARBA" id="ARBA00022741"/>
    </source>
</evidence>
<feature type="binding site" evidence="11">
    <location>
        <begin position="198"/>
        <end position="200"/>
    </location>
    <ligand>
        <name>substrate</name>
    </ligand>
</feature>
<feature type="active site" evidence="11">
    <location>
        <position position="251"/>
    </location>
</feature>
<evidence type="ECO:0000256" key="1">
    <source>
        <dbReference type="ARBA" id="ARBA00004742"/>
    </source>
</evidence>
<comment type="similarity">
    <text evidence="2 11">Belongs to the phosphoenolpyruvate carboxykinase [GTP] family.</text>
</comment>
<evidence type="ECO:0000313" key="14">
    <source>
        <dbReference type="EMBL" id="MBI5078950.1"/>
    </source>
</evidence>
<feature type="binding site" evidence="11">
    <location>
        <position position="249"/>
    </location>
    <ligand>
        <name>substrate</name>
    </ligand>
</feature>
<comment type="caution">
    <text evidence="14">The sequence shown here is derived from an EMBL/GenBank/DDBJ whole genome shotgun (WGS) entry which is preliminary data.</text>
</comment>
<dbReference type="PANTHER" id="PTHR11561">
    <property type="entry name" value="PHOSPHOENOLPYRUVATE CARBOXYKINASE"/>
    <property type="match status" value="1"/>
</dbReference>
<protein>
    <recommendedName>
        <fullName evidence="11">Phosphoenolpyruvate carboxykinase [GTP]</fullName>
        <shortName evidence="11">PEP carboxykinase</shortName>
        <shortName evidence="11">PEPCK</shortName>
        <ecNumber evidence="11">4.1.1.32</ecNumber>
    </recommendedName>
    <alternativeName>
        <fullName evidence="11">GTP-dependent phosphoenolpyruvate carboxykinase</fullName>
        <shortName evidence="11">GTP-PEPCK</shortName>
    </alternativeName>
</protein>
<dbReference type="Gene3D" id="3.90.228.20">
    <property type="match status" value="1"/>
</dbReference>
<feature type="binding site" evidence="11">
    <location>
        <begin position="500"/>
        <end position="503"/>
    </location>
    <ligand>
        <name>GTP</name>
        <dbReference type="ChEBI" id="CHEBI:37565"/>
    </ligand>
</feature>
<dbReference type="InterPro" id="IPR035077">
    <property type="entry name" value="PEP_carboxykinase_GTP_C"/>
</dbReference>
<evidence type="ECO:0000259" key="12">
    <source>
        <dbReference type="Pfam" id="PF00821"/>
    </source>
</evidence>
<dbReference type="GO" id="GO:0006094">
    <property type="term" value="P:gluconeogenesis"/>
    <property type="evidence" value="ECO:0007669"/>
    <property type="project" value="UniProtKB-UniRule"/>
</dbReference>
<feature type="binding site" evidence="11">
    <location>
        <begin position="374"/>
        <end position="376"/>
    </location>
    <ligand>
        <name>substrate</name>
    </ligand>
</feature>
<evidence type="ECO:0000256" key="11">
    <source>
        <dbReference type="HAMAP-Rule" id="MF_00452"/>
    </source>
</evidence>
<evidence type="ECO:0000313" key="15">
    <source>
        <dbReference type="Proteomes" id="UP000808761"/>
    </source>
</evidence>
<dbReference type="PROSITE" id="PS00505">
    <property type="entry name" value="PEPCK_GTP"/>
    <property type="match status" value="1"/>
</dbReference>
<feature type="binding site" evidence="11">
    <location>
        <position position="278"/>
    </location>
    <ligand>
        <name>Mn(2+)</name>
        <dbReference type="ChEBI" id="CHEBI:29035"/>
    </ligand>
</feature>